<comment type="caution">
    <text evidence="1">The sequence shown here is derived from an EMBL/GenBank/DDBJ whole genome shotgun (WGS) entry which is preliminary data.</text>
</comment>
<name>A0A543AS40_9ACTN</name>
<gene>
    <name evidence="1" type="ORF">FB566_0899</name>
</gene>
<keyword evidence="2" id="KW-1185">Reference proteome</keyword>
<proteinExistence type="predicted"/>
<protein>
    <submittedName>
        <fullName evidence="1">Uncharacterized protein</fullName>
    </submittedName>
</protein>
<organism evidence="1 2">
    <name type="scientific">Stackebrandtia endophytica</name>
    <dbReference type="NCBI Taxonomy" id="1496996"/>
    <lineage>
        <taxon>Bacteria</taxon>
        <taxon>Bacillati</taxon>
        <taxon>Actinomycetota</taxon>
        <taxon>Actinomycetes</taxon>
        <taxon>Glycomycetales</taxon>
        <taxon>Glycomycetaceae</taxon>
        <taxon>Stackebrandtia</taxon>
    </lineage>
</organism>
<evidence type="ECO:0000313" key="1">
    <source>
        <dbReference type="EMBL" id="TQL75397.1"/>
    </source>
</evidence>
<accession>A0A543AS40</accession>
<dbReference type="AlphaFoldDB" id="A0A543AS40"/>
<dbReference type="InParanoid" id="A0A543AS40"/>
<dbReference type="EMBL" id="VFOW01000001">
    <property type="protein sequence ID" value="TQL75397.1"/>
    <property type="molecule type" value="Genomic_DNA"/>
</dbReference>
<evidence type="ECO:0000313" key="2">
    <source>
        <dbReference type="Proteomes" id="UP000317043"/>
    </source>
</evidence>
<dbReference type="Proteomes" id="UP000317043">
    <property type="component" value="Unassembled WGS sequence"/>
</dbReference>
<sequence length="29" mass="2953">MEAVHALIRRLDAPVLVDLAGLNPGGAAL</sequence>
<reference evidence="1 2" key="1">
    <citation type="submission" date="2019-06" db="EMBL/GenBank/DDBJ databases">
        <title>Sequencing the genomes of 1000 actinobacteria strains.</title>
        <authorList>
            <person name="Klenk H.-P."/>
        </authorList>
    </citation>
    <scope>NUCLEOTIDE SEQUENCE [LARGE SCALE GENOMIC DNA]</scope>
    <source>
        <strain evidence="1 2">DSM 45928</strain>
    </source>
</reference>